<reference evidence="1" key="3">
    <citation type="submission" date="2017-03" db="EMBL/GenBank/DDBJ databases">
        <authorList>
            <person name="Dastager S.G."/>
            <person name="Neurgaonkar P.S."/>
            <person name="Dharne M.S."/>
        </authorList>
    </citation>
    <scope>NUCLEOTIDE SEQUENCE</scope>
    <source>
        <strain evidence="1">DSM 25145</strain>
    </source>
</reference>
<reference evidence="4" key="2">
    <citation type="submission" date="2017-03" db="EMBL/GenBank/DDBJ databases">
        <title>Bacillus sp. V-88(T) DSM27956, whole genome shotgun sequencing project.</title>
        <authorList>
            <person name="Dastager S.G."/>
            <person name="Neurgaonkar P.S."/>
            <person name="Dharne M.S."/>
        </authorList>
    </citation>
    <scope>NUCLEOTIDE SEQUENCE [LARGE SCALE GENOMIC DNA]</scope>
    <source>
        <strain evidence="4">DSM 25145</strain>
    </source>
</reference>
<evidence type="ECO:0000313" key="3">
    <source>
        <dbReference type="Proteomes" id="UP000186385"/>
    </source>
</evidence>
<reference evidence="2 3" key="1">
    <citation type="submission" date="2017-01" db="EMBL/GenBank/DDBJ databases">
        <authorList>
            <person name="Mah S.A."/>
            <person name="Swanson W.J."/>
            <person name="Moy G.W."/>
            <person name="Vacquier V.D."/>
        </authorList>
    </citation>
    <scope>NUCLEOTIDE SEQUENCE [LARGE SCALE GENOMIC DNA]</scope>
    <source>
        <strain evidence="2 3">NIO-1016</strain>
    </source>
</reference>
<keyword evidence="4" id="KW-1185">Reference proteome</keyword>
<protein>
    <recommendedName>
        <fullName evidence="5">ComK protein</fullName>
    </recommendedName>
</protein>
<dbReference type="OrthoDB" id="2381246at2"/>
<evidence type="ECO:0000313" key="1">
    <source>
        <dbReference type="EMBL" id="OXS74207.1"/>
    </source>
</evidence>
<proteinExistence type="predicted"/>
<organism evidence="2 3">
    <name type="scientific">Domibacillus enclensis</name>
    <dbReference type="NCBI Taxonomy" id="1017273"/>
    <lineage>
        <taxon>Bacteria</taxon>
        <taxon>Bacillati</taxon>
        <taxon>Bacillota</taxon>
        <taxon>Bacilli</taxon>
        <taxon>Bacillales</taxon>
        <taxon>Bacillaceae</taxon>
        <taxon>Domibacillus</taxon>
    </lineage>
</organism>
<dbReference type="EMBL" id="MWSK01000011">
    <property type="protein sequence ID" value="OXS74207.1"/>
    <property type="molecule type" value="Genomic_DNA"/>
</dbReference>
<sequence length="169" mass="19507">MQKNERLIERFIQEGQAFVPQNVHGKGDAVLLFFRNGETETVDVRPELFLKRLVDFFGTSVAVNRSRYGGLIGKRNLVPVALSYGLVLVPYNTREPVGKQSRTGWVFSREIGFMKQTAQNKTYIHLADHSRTLPVLHSQKFCLDQLKNAKCIELYYREIHEPHRKAIAY</sequence>
<dbReference type="EMBL" id="FTLX01000011">
    <property type="protein sequence ID" value="SIR57668.1"/>
    <property type="molecule type" value="Genomic_DNA"/>
</dbReference>
<evidence type="ECO:0000313" key="2">
    <source>
        <dbReference type="EMBL" id="SIR57668.1"/>
    </source>
</evidence>
<accession>A0A1N7C258</accession>
<dbReference type="RefSeq" id="WP_045850764.1">
    <property type="nucleotide sequence ID" value="NZ_FTLX01000011.1"/>
</dbReference>
<dbReference type="Proteomes" id="UP000215545">
    <property type="component" value="Unassembled WGS sequence"/>
</dbReference>
<evidence type="ECO:0000313" key="4">
    <source>
        <dbReference type="Proteomes" id="UP000215545"/>
    </source>
</evidence>
<dbReference type="Proteomes" id="UP000186385">
    <property type="component" value="Unassembled WGS sequence"/>
</dbReference>
<name>A0A1N7C258_9BACI</name>
<gene>
    <name evidence="1" type="ORF">B1B05_17180</name>
    <name evidence="2" type="ORF">SAMN05443094_11132</name>
</gene>
<dbReference type="STRING" id="1017273.SAMN05443094_11132"/>
<evidence type="ECO:0008006" key="5">
    <source>
        <dbReference type="Google" id="ProtNLM"/>
    </source>
</evidence>
<dbReference type="AlphaFoldDB" id="A0A1N7C258"/>